<feature type="compositionally biased region" description="Polar residues" evidence="1">
    <location>
        <begin position="53"/>
        <end position="67"/>
    </location>
</feature>
<sequence length="139" mass="16230">MASHTSSNCLRRVRLWQRLYITKAFQKKKKTSKGDQGFSVLWRKRDIEGNLIPQHQRSSQPGCSQPSQTPPRDLHLHNEGIVEEAPSLEEHLHDLRELLDSIPLLSLLLPPPLPLKWRPRGLRDRQFLDRNLKLLCQTF</sequence>
<accession>A0AAW0MF28</accession>
<dbReference type="AlphaFoldDB" id="A0AAW0MF28"/>
<gene>
    <name evidence="2" type="ORF">WMY93_031005</name>
</gene>
<comment type="caution">
    <text evidence="2">The sequence shown here is derived from an EMBL/GenBank/DDBJ whole genome shotgun (WGS) entry which is preliminary data.</text>
</comment>
<keyword evidence="3" id="KW-1185">Reference proteome</keyword>
<evidence type="ECO:0000313" key="3">
    <source>
        <dbReference type="Proteomes" id="UP001460270"/>
    </source>
</evidence>
<evidence type="ECO:0000313" key="2">
    <source>
        <dbReference type="EMBL" id="KAK7878375.1"/>
    </source>
</evidence>
<reference evidence="3" key="1">
    <citation type="submission" date="2024-04" db="EMBL/GenBank/DDBJ databases">
        <title>Salinicola lusitanus LLJ914,a marine bacterium isolated from the Okinawa Trough.</title>
        <authorList>
            <person name="Li J."/>
        </authorList>
    </citation>
    <scope>NUCLEOTIDE SEQUENCE [LARGE SCALE GENOMIC DNA]</scope>
</reference>
<evidence type="ECO:0000256" key="1">
    <source>
        <dbReference type="SAM" id="MobiDB-lite"/>
    </source>
</evidence>
<organism evidence="2 3">
    <name type="scientific">Mugilogobius chulae</name>
    <name type="common">yellowstripe goby</name>
    <dbReference type="NCBI Taxonomy" id="88201"/>
    <lineage>
        <taxon>Eukaryota</taxon>
        <taxon>Metazoa</taxon>
        <taxon>Chordata</taxon>
        <taxon>Craniata</taxon>
        <taxon>Vertebrata</taxon>
        <taxon>Euteleostomi</taxon>
        <taxon>Actinopterygii</taxon>
        <taxon>Neopterygii</taxon>
        <taxon>Teleostei</taxon>
        <taxon>Neoteleostei</taxon>
        <taxon>Acanthomorphata</taxon>
        <taxon>Gobiaria</taxon>
        <taxon>Gobiiformes</taxon>
        <taxon>Gobioidei</taxon>
        <taxon>Gobiidae</taxon>
        <taxon>Gobionellinae</taxon>
        <taxon>Mugilogobius</taxon>
    </lineage>
</organism>
<proteinExistence type="predicted"/>
<name>A0AAW0MF28_9GOBI</name>
<dbReference type="Proteomes" id="UP001460270">
    <property type="component" value="Unassembled WGS sequence"/>
</dbReference>
<feature type="region of interest" description="Disordered" evidence="1">
    <location>
        <begin position="51"/>
        <end position="80"/>
    </location>
</feature>
<protein>
    <submittedName>
        <fullName evidence="2">Uncharacterized protein</fullName>
    </submittedName>
</protein>
<dbReference type="EMBL" id="JBBPFD010000530">
    <property type="protein sequence ID" value="KAK7878375.1"/>
    <property type="molecule type" value="Genomic_DNA"/>
</dbReference>